<dbReference type="FunFam" id="3.40.140.10:FF:000008">
    <property type="entry name" value="Cytidine deaminase"/>
    <property type="match status" value="1"/>
</dbReference>
<dbReference type="PANTHER" id="PTHR11644:SF2">
    <property type="entry name" value="CYTIDINE DEAMINASE"/>
    <property type="match status" value="1"/>
</dbReference>
<dbReference type="NCBIfam" id="TIGR01354">
    <property type="entry name" value="cyt_deam_tetra"/>
    <property type="match status" value="1"/>
</dbReference>
<dbReference type="EMBL" id="JARYTV010000001">
    <property type="protein sequence ID" value="MDH7958961.1"/>
    <property type="molecule type" value="Genomic_DNA"/>
</dbReference>
<dbReference type="Proteomes" id="UP000504756">
    <property type="component" value="Unassembled WGS sequence"/>
</dbReference>
<comment type="catalytic activity">
    <reaction evidence="11 14">
        <text>cytidine + H2O + H(+) = uridine + NH4(+)</text>
        <dbReference type="Rhea" id="RHEA:16069"/>
        <dbReference type="ChEBI" id="CHEBI:15377"/>
        <dbReference type="ChEBI" id="CHEBI:15378"/>
        <dbReference type="ChEBI" id="CHEBI:16704"/>
        <dbReference type="ChEBI" id="CHEBI:17562"/>
        <dbReference type="ChEBI" id="CHEBI:28938"/>
        <dbReference type="EC" id="3.5.4.5"/>
    </reaction>
</comment>
<gene>
    <name evidence="16" type="primary">cdd</name>
    <name evidence="16" type="ORF">ikelab_16020</name>
    <name evidence="19" type="ORF">OF801_06930</name>
    <name evidence="20" type="ORF">PWF74_05285</name>
    <name evidence="17" type="ORF">QHR29_00530</name>
    <name evidence="18" type="ORF">SAMN05216438_101293</name>
</gene>
<comment type="function">
    <text evidence="2 14">This enzyme scavenges exogenous and endogenous cytidine and 2'-deoxycytidine for UMP synthesis.</text>
</comment>
<dbReference type="EMBL" id="CP109635">
    <property type="protein sequence ID" value="UYT09710.1"/>
    <property type="molecule type" value="Genomic_DNA"/>
</dbReference>
<sequence>MPATKELIEAAREASSHAYVPYSNFPVGAALVTTDGKVYQGCNIENASFGLSNCAERTAIFKAVSEDHLEFSSLYIYGETAAPISPCGACRQVVSEFCEADMPVYLLSKMGEVKETSVGQLLPYSFKELE</sequence>
<proteinExistence type="inferred from homology"/>
<dbReference type="Proteomes" id="UP001217324">
    <property type="component" value="Chromosome"/>
</dbReference>
<comment type="catalytic activity">
    <reaction evidence="10 14">
        <text>2'-deoxycytidine + H2O + H(+) = 2'-deoxyuridine + NH4(+)</text>
        <dbReference type="Rhea" id="RHEA:13433"/>
        <dbReference type="ChEBI" id="CHEBI:15377"/>
        <dbReference type="ChEBI" id="CHEBI:15378"/>
        <dbReference type="ChEBI" id="CHEBI:15698"/>
        <dbReference type="ChEBI" id="CHEBI:16450"/>
        <dbReference type="ChEBI" id="CHEBI:28938"/>
        <dbReference type="EC" id="3.5.4.5"/>
    </reaction>
</comment>
<dbReference type="SUPFAM" id="SSF53927">
    <property type="entry name" value="Cytidine deaminase-like"/>
    <property type="match status" value="1"/>
</dbReference>
<dbReference type="NCBIfam" id="NF004064">
    <property type="entry name" value="PRK05578.1"/>
    <property type="match status" value="1"/>
</dbReference>
<dbReference type="EMBL" id="FOTJ01000001">
    <property type="protein sequence ID" value="SFL10817.1"/>
    <property type="molecule type" value="Genomic_DNA"/>
</dbReference>
<dbReference type="Proteomes" id="UP001157396">
    <property type="component" value="Unassembled WGS sequence"/>
</dbReference>
<reference evidence="17" key="5">
    <citation type="submission" date="2023-04" db="EMBL/GenBank/DDBJ databases">
        <title>Genomic analysis of Lactococcus garvieae isolates.</title>
        <authorList>
            <person name="Zhanghang C."/>
        </authorList>
    </citation>
    <scope>NUCLEOTIDE SEQUENCE</scope>
    <source>
        <strain evidence="17">ZB-1</strain>
    </source>
</reference>
<dbReference type="GO" id="GO:0005829">
    <property type="term" value="C:cytosol"/>
    <property type="evidence" value="ECO:0007669"/>
    <property type="project" value="TreeGrafter"/>
</dbReference>
<feature type="active site" description="Proton donor" evidence="12">
    <location>
        <position position="56"/>
    </location>
</feature>
<evidence type="ECO:0000256" key="10">
    <source>
        <dbReference type="ARBA" id="ARBA00049252"/>
    </source>
</evidence>
<dbReference type="OrthoDB" id="9795347at2"/>
<evidence type="ECO:0000256" key="5">
    <source>
        <dbReference type="ARBA" id="ARBA00018266"/>
    </source>
</evidence>
<reference evidence="18 21" key="1">
    <citation type="submission" date="2016-10" db="EMBL/GenBank/DDBJ databases">
        <authorList>
            <person name="de Groot N.N."/>
        </authorList>
    </citation>
    <scope>NUCLEOTIDE SEQUENCE [LARGE SCALE GENOMIC DNA]</scope>
    <source>
        <strain evidence="18 21">M79</strain>
    </source>
</reference>
<evidence type="ECO:0000259" key="15">
    <source>
        <dbReference type="PROSITE" id="PS51747"/>
    </source>
</evidence>
<evidence type="ECO:0000256" key="14">
    <source>
        <dbReference type="RuleBase" id="RU364006"/>
    </source>
</evidence>
<evidence type="ECO:0000313" key="17">
    <source>
        <dbReference type="EMBL" id="MDH7958961.1"/>
    </source>
</evidence>
<feature type="domain" description="CMP/dCMP-type deaminase" evidence="15">
    <location>
        <begin position="2"/>
        <end position="129"/>
    </location>
</feature>
<dbReference type="CDD" id="cd01283">
    <property type="entry name" value="cytidine_deaminase"/>
    <property type="match status" value="1"/>
</dbReference>
<evidence type="ECO:0000256" key="12">
    <source>
        <dbReference type="PIRSR" id="PIRSR606262-1"/>
    </source>
</evidence>
<evidence type="ECO:0000256" key="4">
    <source>
        <dbReference type="ARBA" id="ARBA00012783"/>
    </source>
</evidence>
<dbReference type="AlphaFoldDB" id="A0A098CX31"/>
<evidence type="ECO:0000256" key="8">
    <source>
        <dbReference type="ARBA" id="ARBA00022833"/>
    </source>
</evidence>
<dbReference type="GO" id="GO:0008270">
    <property type="term" value="F:zinc ion binding"/>
    <property type="evidence" value="ECO:0007669"/>
    <property type="project" value="UniProtKB-UniRule"/>
</dbReference>
<evidence type="ECO:0000313" key="21">
    <source>
        <dbReference type="Proteomes" id="UP000181969"/>
    </source>
</evidence>
<dbReference type="eggNOG" id="COG0295">
    <property type="taxonomic scope" value="Bacteria"/>
</dbReference>
<dbReference type="EC" id="3.5.4.5" evidence="4 14"/>
<dbReference type="GeneID" id="61074143"/>
<keyword evidence="7 14" id="KW-0378">Hydrolase</keyword>
<accession>A0A098CX31</accession>
<feature type="binding site" evidence="13">
    <location>
        <position position="87"/>
    </location>
    <ligand>
        <name>Zn(2+)</name>
        <dbReference type="ChEBI" id="CHEBI:29105"/>
        <note>catalytic</note>
    </ligand>
</feature>
<comment type="cofactor">
    <cofactor evidence="1 13 14">
        <name>Zn(2+)</name>
        <dbReference type="ChEBI" id="CHEBI:29105"/>
    </cofactor>
</comment>
<evidence type="ECO:0000313" key="16">
    <source>
        <dbReference type="EMBL" id="GFO52327.1"/>
    </source>
</evidence>
<evidence type="ECO:0000256" key="7">
    <source>
        <dbReference type="ARBA" id="ARBA00022801"/>
    </source>
</evidence>
<dbReference type="Proteomes" id="UP000181969">
    <property type="component" value="Unassembled WGS sequence"/>
</dbReference>
<dbReference type="InterPro" id="IPR016193">
    <property type="entry name" value="Cytidine_deaminase-like"/>
</dbReference>
<dbReference type="InterPro" id="IPR002125">
    <property type="entry name" value="CMP_dCMP_dom"/>
</dbReference>
<dbReference type="GO" id="GO:0004126">
    <property type="term" value="F:cytidine deaminase activity"/>
    <property type="evidence" value="ECO:0007669"/>
    <property type="project" value="UniProtKB-UniRule"/>
</dbReference>
<evidence type="ECO:0000313" key="19">
    <source>
        <dbReference type="EMBL" id="UYT09710.1"/>
    </source>
</evidence>
<evidence type="ECO:0000313" key="22">
    <source>
        <dbReference type="Proteomes" id="UP000504756"/>
    </source>
</evidence>
<evidence type="ECO:0000256" key="11">
    <source>
        <dbReference type="ARBA" id="ARBA00049558"/>
    </source>
</evidence>
<evidence type="ECO:0000313" key="20">
    <source>
        <dbReference type="EMBL" id="WEA12957.1"/>
    </source>
</evidence>
<evidence type="ECO:0000256" key="3">
    <source>
        <dbReference type="ARBA" id="ARBA00006576"/>
    </source>
</evidence>
<feature type="binding site" evidence="13">
    <location>
        <position position="54"/>
    </location>
    <ligand>
        <name>Zn(2+)</name>
        <dbReference type="ChEBI" id="CHEBI:29105"/>
        <note>catalytic</note>
    </ligand>
</feature>
<evidence type="ECO:0000256" key="2">
    <source>
        <dbReference type="ARBA" id="ARBA00003949"/>
    </source>
</evidence>
<keyword evidence="8 13" id="KW-0862">Zinc</keyword>
<reference evidence="16 22" key="2">
    <citation type="submission" date="2020-06" db="EMBL/GenBank/DDBJ databases">
        <title>Draft genome sequence of Lactic acid bacteria from Okinawan-style tofu.</title>
        <authorList>
            <person name="Takara I."/>
            <person name="Ikematsu S."/>
        </authorList>
    </citation>
    <scope>NUCLEOTIDE SEQUENCE [LARGE SCALE GENOMIC DNA]</scope>
    <source>
        <strain evidence="22">lg38</strain>
        <strain evidence="16">Lg38</strain>
    </source>
</reference>
<dbReference type="PROSITE" id="PS00903">
    <property type="entry name" value="CYT_DCMP_DEAMINASES_1"/>
    <property type="match status" value="1"/>
</dbReference>
<evidence type="ECO:0000256" key="6">
    <source>
        <dbReference type="ARBA" id="ARBA00022723"/>
    </source>
</evidence>
<evidence type="ECO:0000256" key="1">
    <source>
        <dbReference type="ARBA" id="ARBA00001947"/>
    </source>
</evidence>
<keyword evidence="6 13" id="KW-0479">Metal-binding</keyword>
<name>A0A098CX31_9LACT</name>
<dbReference type="PATRIC" id="fig|1363.32.peg.903"/>
<comment type="similarity">
    <text evidence="3 14">Belongs to the cytidine and deoxycytidylate deaminase family.</text>
</comment>
<evidence type="ECO:0000256" key="9">
    <source>
        <dbReference type="ARBA" id="ARBA00032005"/>
    </source>
</evidence>
<dbReference type="PANTHER" id="PTHR11644">
    <property type="entry name" value="CYTIDINE DEAMINASE"/>
    <property type="match status" value="1"/>
</dbReference>
<dbReference type="OMA" id="LTHFTCV"/>
<protein>
    <recommendedName>
        <fullName evidence="5 14">Cytidine deaminase</fullName>
        <ecNumber evidence="4 14">3.5.4.5</ecNumber>
    </recommendedName>
    <alternativeName>
        <fullName evidence="9 14">Cytidine aminohydrolase</fullName>
    </alternativeName>
</protein>
<dbReference type="InterPro" id="IPR016192">
    <property type="entry name" value="APOBEC/CMP_deaminase_Zn-bd"/>
</dbReference>
<dbReference type="EMBL" id="BLXU01000009">
    <property type="protein sequence ID" value="GFO52327.1"/>
    <property type="molecule type" value="Genomic_DNA"/>
</dbReference>
<dbReference type="GO" id="GO:0042802">
    <property type="term" value="F:identical protein binding"/>
    <property type="evidence" value="ECO:0007669"/>
    <property type="project" value="UniProtKB-ARBA"/>
</dbReference>
<evidence type="ECO:0000256" key="13">
    <source>
        <dbReference type="PIRSR" id="PIRSR606262-3"/>
    </source>
</evidence>
<dbReference type="InterPro" id="IPR050202">
    <property type="entry name" value="Cyt/Deoxycyt_deaminase"/>
</dbReference>
<dbReference type="GO" id="GO:0072527">
    <property type="term" value="P:pyrimidine-containing compound metabolic process"/>
    <property type="evidence" value="ECO:0007669"/>
    <property type="project" value="UniProtKB-ARBA"/>
</dbReference>
<dbReference type="Pfam" id="PF00383">
    <property type="entry name" value="dCMP_cyt_deam_1"/>
    <property type="match status" value="1"/>
</dbReference>
<dbReference type="InterPro" id="IPR006262">
    <property type="entry name" value="Cyt_deam_tetra"/>
</dbReference>
<reference evidence="20" key="4">
    <citation type="submission" date="2023-02" db="EMBL/GenBank/DDBJ databases">
        <title>Comparative genomics and fermentation flavor characterization of five lactic acid bacteria reveal flavor biosynthesis metabolic pathways in fermented muskmelon puree.</title>
        <authorList>
            <person name="Yuan L."/>
            <person name="Li M."/>
            <person name="Xu X."/>
            <person name="Lao F."/>
            <person name="Wu J."/>
        </authorList>
    </citation>
    <scope>NUCLEOTIDE SEQUENCE</scope>
    <source>
        <strain evidence="20">Pa-2</strain>
    </source>
</reference>
<dbReference type="EMBL" id="CP118627">
    <property type="protein sequence ID" value="WEA12957.1"/>
    <property type="molecule type" value="Genomic_DNA"/>
</dbReference>
<dbReference type="Gene3D" id="3.40.140.10">
    <property type="entry name" value="Cytidine Deaminase, domain 2"/>
    <property type="match status" value="1"/>
</dbReference>
<dbReference type="PROSITE" id="PS51747">
    <property type="entry name" value="CYT_DCMP_DEAMINASES_2"/>
    <property type="match status" value="1"/>
</dbReference>
<feature type="binding site" evidence="13">
    <location>
        <position position="90"/>
    </location>
    <ligand>
        <name>Zn(2+)</name>
        <dbReference type="ChEBI" id="CHEBI:29105"/>
        <note>catalytic</note>
    </ligand>
</feature>
<evidence type="ECO:0000313" key="18">
    <source>
        <dbReference type="EMBL" id="SFL10817.1"/>
    </source>
</evidence>
<dbReference type="GO" id="GO:0055086">
    <property type="term" value="P:nucleobase-containing small molecule metabolic process"/>
    <property type="evidence" value="ECO:0007669"/>
    <property type="project" value="UniProtKB-ARBA"/>
</dbReference>
<reference evidence="19" key="3">
    <citation type="submission" date="2022-10" db="EMBL/GenBank/DDBJ databases">
        <title>Genome assembly of Lactococcus garvieae isolates from cricket gut.</title>
        <authorList>
            <person name="Luecke A.R."/>
            <person name="Brown A.M.V."/>
            <person name="Wakeman C.A."/>
        </authorList>
    </citation>
    <scope>NUCLEOTIDE SEQUENCE</scope>
    <source>
        <strain evidence="19">Alexii-11_2</strain>
    </source>
</reference>
<organism evidence="16 22">
    <name type="scientific">Lactococcus garvieae</name>
    <dbReference type="NCBI Taxonomy" id="1363"/>
    <lineage>
        <taxon>Bacteria</taxon>
        <taxon>Bacillati</taxon>
        <taxon>Bacillota</taxon>
        <taxon>Bacilli</taxon>
        <taxon>Lactobacillales</taxon>
        <taxon>Streptococcaceae</taxon>
        <taxon>Lactococcus</taxon>
    </lineage>
</organism>
<dbReference type="RefSeq" id="WP_004256817.1">
    <property type="nucleotide sequence ID" value="NZ_AP026069.1"/>
</dbReference>
<dbReference type="Proteomes" id="UP001164042">
    <property type="component" value="Chromosome"/>
</dbReference>